<dbReference type="PANTHER" id="PTHR35333">
    <property type="entry name" value="BETA-LACTAMASE"/>
    <property type="match status" value="1"/>
</dbReference>
<evidence type="ECO:0008006" key="3">
    <source>
        <dbReference type="Google" id="ProtNLM"/>
    </source>
</evidence>
<gene>
    <name evidence="2" type="ORF">MP11Mi_04910</name>
</gene>
<dbReference type="InterPro" id="IPR000871">
    <property type="entry name" value="Beta-lactam_class-A"/>
</dbReference>
<dbReference type="InterPro" id="IPR012338">
    <property type="entry name" value="Beta-lactam/transpept-like"/>
</dbReference>
<feature type="chain" id="PRO_5041701727" description="Serine hydrolase" evidence="1">
    <location>
        <begin position="23"/>
        <end position="298"/>
    </location>
</feature>
<dbReference type="GO" id="GO:0046677">
    <property type="term" value="P:response to antibiotic"/>
    <property type="evidence" value="ECO:0007669"/>
    <property type="project" value="InterPro"/>
</dbReference>
<feature type="signal peptide" evidence="1">
    <location>
        <begin position="1"/>
        <end position="22"/>
    </location>
</feature>
<evidence type="ECO:0000313" key="2">
    <source>
        <dbReference type="EMBL" id="WOC11423.1"/>
    </source>
</evidence>
<sequence>MASIRRTAGIALVAAMAATSLAACGSDSESASVATVTEVVTATSSTSGGVATSTSVASAPQGKARLTASFGALPVSQPVGLSVVPVGGGEAMAFGDQDPQVAWSTIKVPLALAAERANGPSQAESSAIINSDNSAAESLWASLGSNEQAAAAVTAVLRDGGDERTTVPSSKLRPEYTIFGQTTWPLTSAATFTANLPCLSDSDHLVSLMGQVAGNQQWGVEVIPSRTTAVKGGWGPSATGGYIVRQVGLVTLRNGARAAVAMSTYSPGASMDSGIAALNLVGAWVGRHLASLPSGRCR</sequence>
<reference evidence="2" key="1">
    <citation type="submission" date="2023-06" db="EMBL/GenBank/DDBJ databases">
        <title>Gordonia sp. nov. and Pseudochrobactrum sp. nov., two species isolated from the burying beetle Nicrophorus vespilloides.</title>
        <authorList>
            <person name="Poehlein A."/>
            <person name="Guzman J."/>
            <person name="Daniel R."/>
            <person name="Vilcinskas A."/>
        </authorList>
    </citation>
    <scope>NUCLEOTIDE SEQUENCE</scope>
    <source>
        <strain evidence="2">MP11Mi</strain>
    </source>
</reference>
<evidence type="ECO:0000256" key="1">
    <source>
        <dbReference type="SAM" id="SignalP"/>
    </source>
</evidence>
<organism evidence="2">
    <name type="scientific">Gordonia sp. MP11Mi</name>
    <dbReference type="NCBI Taxonomy" id="3022769"/>
    <lineage>
        <taxon>Bacteria</taxon>
        <taxon>Bacillati</taxon>
        <taxon>Actinomycetota</taxon>
        <taxon>Actinomycetes</taxon>
        <taxon>Mycobacteriales</taxon>
        <taxon>Gordoniaceae</taxon>
        <taxon>Gordonia</taxon>
    </lineage>
</organism>
<dbReference type="GO" id="GO:0030655">
    <property type="term" value="P:beta-lactam antibiotic catabolic process"/>
    <property type="evidence" value="ECO:0007669"/>
    <property type="project" value="InterPro"/>
</dbReference>
<protein>
    <recommendedName>
        <fullName evidence="3">Serine hydrolase</fullName>
    </recommendedName>
</protein>
<dbReference type="Gene3D" id="3.40.710.10">
    <property type="entry name" value="DD-peptidase/beta-lactamase superfamily"/>
    <property type="match status" value="1"/>
</dbReference>
<accession>A0AA97GSR9</accession>
<dbReference type="AlphaFoldDB" id="A0AA97GSR9"/>
<dbReference type="EMBL" id="CP128986">
    <property type="protein sequence ID" value="WOC11423.1"/>
    <property type="molecule type" value="Genomic_DNA"/>
</dbReference>
<dbReference type="PANTHER" id="PTHR35333:SF3">
    <property type="entry name" value="BETA-LACTAMASE-TYPE TRANSPEPTIDASE FOLD CONTAINING PROTEIN"/>
    <property type="match status" value="1"/>
</dbReference>
<dbReference type="PROSITE" id="PS51257">
    <property type="entry name" value="PROKAR_LIPOPROTEIN"/>
    <property type="match status" value="1"/>
</dbReference>
<dbReference type="SUPFAM" id="SSF56601">
    <property type="entry name" value="beta-lactamase/transpeptidase-like"/>
    <property type="match status" value="1"/>
</dbReference>
<proteinExistence type="predicted"/>
<keyword evidence="1" id="KW-0732">Signal</keyword>
<name>A0AA97GSR9_9ACTN</name>
<dbReference type="GO" id="GO:0008800">
    <property type="term" value="F:beta-lactamase activity"/>
    <property type="evidence" value="ECO:0007669"/>
    <property type="project" value="InterPro"/>
</dbReference>